<evidence type="ECO:0000313" key="3">
    <source>
        <dbReference type="RefSeq" id="XP_071924696.1"/>
    </source>
</evidence>
<evidence type="ECO:0000313" key="2">
    <source>
        <dbReference type="Proteomes" id="UP001652660"/>
    </source>
</evidence>
<sequence>MMKTLIDNTLQYQQKTDSDMQDIRNQISQMAISINHLESQIQEKLPSQPKMNSKNVSAMTLRSGKDVEELELVTPKNKNVERIKKELEEKGIGSANPEVIPDSTIKVRSNSPPFPNRVEKLKKQDKEKEILEIFRKVKTNISLLDAIKQVPKYARFLKDLCINRKRLKGDERIIMGKNVLAILQRKFLPKCMNPDMFTIPCKIGSALIRNVMLDLGVSINVMPKSIYTSLNLGSLKEIETIIQLADRTNVYPNGLIEDVLVKEVFKIDGRNELEVILTKHFELDTTHDMKLSDDLNHMVGALQSLATTTTRNELEVVLTKHFELDTTHDMKLSDDLNHVVGALQSLATTITKYEFAPIFIPESYQKLLPYVVQASIIELNPLPNHLMYAHLGDEETLPVIISAKLSPTQEDKLIRLLREYK</sequence>
<evidence type="ECO:0000256" key="1">
    <source>
        <dbReference type="SAM" id="MobiDB-lite"/>
    </source>
</evidence>
<dbReference type="PANTHER" id="PTHR33067">
    <property type="entry name" value="RNA-DIRECTED DNA POLYMERASE-RELATED"/>
    <property type="match status" value="1"/>
</dbReference>
<dbReference type="InterPro" id="IPR021109">
    <property type="entry name" value="Peptidase_aspartic_dom_sf"/>
</dbReference>
<dbReference type="RefSeq" id="XP_071924696.1">
    <property type="nucleotide sequence ID" value="XM_072068595.1"/>
</dbReference>
<dbReference type="PANTHER" id="PTHR33067:SF15">
    <property type="entry name" value="RNA-DIRECTED DNA POLYMERASE"/>
    <property type="match status" value="1"/>
</dbReference>
<protein>
    <recommendedName>
        <fullName evidence="4">Reverse transcriptase domain-containing protein</fullName>
    </recommendedName>
</protein>
<dbReference type="GeneID" id="140015780"/>
<dbReference type="Proteomes" id="UP001652660">
    <property type="component" value="Chromosome 10c"/>
</dbReference>
<accession>A0ABM4VYS7</accession>
<name>A0ABM4VYS7_COFAR</name>
<dbReference type="Gene3D" id="2.40.70.10">
    <property type="entry name" value="Acid Proteases"/>
    <property type="match status" value="1"/>
</dbReference>
<evidence type="ECO:0008006" key="4">
    <source>
        <dbReference type="Google" id="ProtNLM"/>
    </source>
</evidence>
<proteinExistence type="predicted"/>
<gene>
    <name evidence="3" type="primary">LOC140015780</name>
</gene>
<keyword evidence="2" id="KW-1185">Reference proteome</keyword>
<reference evidence="3" key="1">
    <citation type="submission" date="2025-08" db="UniProtKB">
        <authorList>
            <consortium name="RefSeq"/>
        </authorList>
    </citation>
    <scope>IDENTIFICATION</scope>
    <source>
        <tissue evidence="3">Leaves</tissue>
    </source>
</reference>
<feature type="region of interest" description="Disordered" evidence="1">
    <location>
        <begin position="94"/>
        <end position="114"/>
    </location>
</feature>
<organism evidence="2 3">
    <name type="scientific">Coffea arabica</name>
    <name type="common">Arabian coffee</name>
    <dbReference type="NCBI Taxonomy" id="13443"/>
    <lineage>
        <taxon>Eukaryota</taxon>
        <taxon>Viridiplantae</taxon>
        <taxon>Streptophyta</taxon>
        <taxon>Embryophyta</taxon>
        <taxon>Tracheophyta</taxon>
        <taxon>Spermatophyta</taxon>
        <taxon>Magnoliopsida</taxon>
        <taxon>eudicotyledons</taxon>
        <taxon>Gunneridae</taxon>
        <taxon>Pentapetalae</taxon>
        <taxon>asterids</taxon>
        <taxon>lamiids</taxon>
        <taxon>Gentianales</taxon>
        <taxon>Rubiaceae</taxon>
        <taxon>Ixoroideae</taxon>
        <taxon>Gardenieae complex</taxon>
        <taxon>Bertiereae - Coffeeae clade</taxon>
        <taxon>Coffeeae</taxon>
        <taxon>Coffea</taxon>
    </lineage>
</organism>